<comment type="caution">
    <text evidence="5">Lacks conserved residue(s) required for the propagation of feature annotation.</text>
</comment>
<dbReference type="PROSITE" id="PS51892">
    <property type="entry name" value="SUBTILASE"/>
    <property type="match status" value="1"/>
</dbReference>
<organism evidence="9 10">
    <name type="scientific">Actinomadura craniellae</name>
    <dbReference type="NCBI Taxonomy" id="2231787"/>
    <lineage>
        <taxon>Bacteria</taxon>
        <taxon>Bacillati</taxon>
        <taxon>Actinomycetota</taxon>
        <taxon>Actinomycetes</taxon>
        <taxon>Streptosporangiales</taxon>
        <taxon>Thermomonosporaceae</taxon>
        <taxon>Actinomadura</taxon>
    </lineage>
</organism>
<dbReference type="InterPro" id="IPR051048">
    <property type="entry name" value="Peptidase_S8/S53_subtilisin"/>
</dbReference>
<dbReference type="PANTHER" id="PTHR43399:SF4">
    <property type="entry name" value="CELL WALL-ASSOCIATED PROTEASE"/>
    <property type="match status" value="1"/>
</dbReference>
<dbReference type="PROSITE" id="PS00138">
    <property type="entry name" value="SUBTILASE_SER"/>
    <property type="match status" value="1"/>
</dbReference>
<dbReference type="PANTHER" id="PTHR43399">
    <property type="entry name" value="SUBTILISIN-RELATED"/>
    <property type="match status" value="1"/>
</dbReference>
<evidence type="ECO:0000313" key="9">
    <source>
        <dbReference type="EMBL" id="RAY11599.1"/>
    </source>
</evidence>
<keyword evidence="2" id="KW-0645">Protease</keyword>
<reference evidence="9 10" key="1">
    <citation type="submission" date="2018-06" db="EMBL/GenBank/DDBJ databases">
        <title>Actinomadura craniellae sp. nov. isolated from marine sponge Craniella sp.</title>
        <authorList>
            <person name="Li L."/>
            <person name="Xu Q.H."/>
            <person name="Lin H.W."/>
            <person name="Lu Y.H."/>
        </authorList>
    </citation>
    <scope>NUCLEOTIDE SEQUENCE [LARGE SCALE GENOMIC DNA]</scope>
    <source>
        <strain evidence="9 10">LHW63021</strain>
    </source>
</reference>
<evidence type="ECO:0000259" key="8">
    <source>
        <dbReference type="Pfam" id="PF18065"/>
    </source>
</evidence>
<evidence type="ECO:0000256" key="3">
    <source>
        <dbReference type="ARBA" id="ARBA00022801"/>
    </source>
</evidence>
<feature type="domain" description="PatG C-terminal" evidence="8">
    <location>
        <begin position="456"/>
        <end position="565"/>
    </location>
</feature>
<dbReference type="EMBL" id="QLYX01000018">
    <property type="protein sequence ID" value="RAY11599.1"/>
    <property type="molecule type" value="Genomic_DNA"/>
</dbReference>
<dbReference type="AlphaFoldDB" id="A0A365GXP7"/>
<dbReference type="InterPro" id="IPR040636">
    <property type="entry name" value="PatG_C"/>
</dbReference>
<dbReference type="InterPro" id="IPR000209">
    <property type="entry name" value="Peptidase_S8/S53_dom"/>
</dbReference>
<comment type="similarity">
    <text evidence="1 5">Belongs to the peptidase S8 family.</text>
</comment>
<protein>
    <submittedName>
        <fullName evidence="9">Peptidase S8</fullName>
    </submittedName>
</protein>
<keyword evidence="3" id="KW-0378">Hydrolase</keyword>
<dbReference type="GO" id="GO:0006508">
    <property type="term" value="P:proteolysis"/>
    <property type="evidence" value="ECO:0007669"/>
    <property type="project" value="UniProtKB-KW"/>
</dbReference>
<dbReference type="InterPro" id="IPR036852">
    <property type="entry name" value="Peptidase_S8/S53_dom_sf"/>
</dbReference>
<dbReference type="InterPro" id="IPR023828">
    <property type="entry name" value="Peptidase_S8_Ser-AS"/>
</dbReference>
<sequence>MPTIEELPDVRDLWEDTLGDPGLTIGLVESLPDLSHPCFAGADLTLLDPGWLPETPVDDFYMLHATFVASVLFGQHDGPVKGLAPRCRGVVVPVLREEVTALDPMNYARAIDALLDAGADIIHFAGGQPTVSDGTDELVRRAVEKATAAGVLVVSPAGNDYGRSRRTPGMLPQVLAVGAMDDQGRMFNFSNWGPQYRDHGIVAPGGNIVAAVPGGGTEARKGTSVSAPIVTGVAALLASLRRARGLPADPLAVRDALLAGALPCTPEQSRGEPDRCLSGRLHIPGARRFALDPGVVTSAREPDRPPQVYALGVLGYDFGTEARRDSFTQAMESGGPHDARRMVDHLEAHPSEAKGLIWTLNLELTPIYAIEPAGPYAADVYELLVRLLSGETAGEEHADYIERIAVPGRLTGRTVRLFSGQVLPVIEVEQRRGVYGWEVNRLMSAAVRAAGGDERAVQGPLREFLTRVYYDLRNLGATSRDRALNFAATNAFQAAHTISSAVAQGMALDTIQVEKSPFCRIDSDCWDVKLRFFDPENSRRAKRIYRFTIDVSDILPVTLGDVRTWVEP</sequence>
<dbReference type="RefSeq" id="WP_111871506.1">
    <property type="nucleotide sequence ID" value="NZ_QLYX01000018.1"/>
</dbReference>
<dbReference type="InterPro" id="IPR023830">
    <property type="entry name" value="Peptidase_S8A_PatG"/>
</dbReference>
<evidence type="ECO:0000256" key="2">
    <source>
        <dbReference type="ARBA" id="ARBA00022670"/>
    </source>
</evidence>
<proteinExistence type="inferred from homology"/>
<evidence type="ECO:0000259" key="7">
    <source>
        <dbReference type="Pfam" id="PF18047"/>
    </source>
</evidence>
<dbReference type="Pfam" id="PF18047">
    <property type="entry name" value="PatG_D"/>
    <property type="match status" value="1"/>
</dbReference>
<dbReference type="InterPro" id="IPR040483">
    <property type="entry name" value="PatG_dom"/>
</dbReference>
<dbReference type="OrthoDB" id="9816306at2"/>
<keyword evidence="4" id="KW-0720">Serine protease</keyword>
<dbReference type="Pfam" id="PF18065">
    <property type="entry name" value="PatG_C"/>
    <property type="match status" value="1"/>
</dbReference>
<keyword evidence="10" id="KW-1185">Reference proteome</keyword>
<gene>
    <name evidence="9" type="ORF">DPM19_30115</name>
</gene>
<accession>A0A365GXP7</accession>
<dbReference type="GO" id="GO:0004252">
    <property type="term" value="F:serine-type endopeptidase activity"/>
    <property type="evidence" value="ECO:0007669"/>
    <property type="project" value="InterPro"/>
</dbReference>
<evidence type="ECO:0000256" key="4">
    <source>
        <dbReference type="ARBA" id="ARBA00022825"/>
    </source>
</evidence>
<dbReference type="Proteomes" id="UP000251891">
    <property type="component" value="Unassembled WGS sequence"/>
</dbReference>
<name>A0A365GXP7_9ACTN</name>
<evidence type="ECO:0000256" key="5">
    <source>
        <dbReference type="PROSITE-ProRule" id="PRU01240"/>
    </source>
</evidence>
<dbReference type="Gene3D" id="3.40.50.200">
    <property type="entry name" value="Peptidase S8/S53 domain"/>
    <property type="match status" value="1"/>
</dbReference>
<feature type="domain" description="PatG" evidence="7">
    <location>
        <begin position="308"/>
        <end position="410"/>
    </location>
</feature>
<evidence type="ECO:0000256" key="1">
    <source>
        <dbReference type="ARBA" id="ARBA00011073"/>
    </source>
</evidence>
<dbReference type="SUPFAM" id="SSF52743">
    <property type="entry name" value="Subtilisin-like"/>
    <property type="match status" value="1"/>
</dbReference>
<dbReference type="NCBIfam" id="TIGR03895">
    <property type="entry name" value="protease_PatA"/>
    <property type="match status" value="1"/>
</dbReference>
<comment type="caution">
    <text evidence="9">The sequence shown here is derived from an EMBL/GenBank/DDBJ whole genome shotgun (WGS) entry which is preliminary data.</text>
</comment>
<dbReference type="Pfam" id="PF00082">
    <property type="entry name" value="Peptidase_S8"/>
    <property type="match status" value="1"/>
</dbReference>
<evidence type="ECO:0000259" key="6">
    <source>
        <dbReference type="Pfam" id="PF00082"/>
    </source>
</evidence>
<evidence type="ECO:0000313" key="10">
    <source>
        <dbReference type="Proteomes" id="UP000251891"/>
    </source>
</evidence>
<feature type="domain" description="Peptidase S8/S53" evidence="6">
    <location>
        <begin position="47"/>
        <end position="261"/>
    </location>
</feature>